<keyword evidence="2" id="KW-1185">Reference proteome</keyword>
<comment type="caution">
    <text evidence="1">The sequence shown here is derived from an EMBL/GenBank/DDBJ whole genome shotgun (WGS) entry which is preliminary data.</text>
</comment>
<reference evidence="1" key="1">
    <citation type="submission" date="2023-03" db="EMBL/GenBank/DDBJ databases">
        <title>Massive genome expansion in bonnet fungi (Mycena s.s.) driven by repeated elements and novel gene families across ecological guilds.</title>
        <authorList>
            <consortium name="Lawrence Berkeley National Laboratory"/>
            <person name="Harder C.B."/>
            <person name="Miyauchi S."/>
            <person name="Viragh M."/>
            <person name="Kuo A."/>
            <person name="Thoen E."/>
            <person name="Andreopoulos B."/>
            <person name="Lu D."/>
            <person name="Skrede I."/>
            <person name="Drula E."/>
            <person name="Henrissat B."/>
            <person name="Morin E."/>
            <person name="Kohler A."/>
            <person name="Barry K."/>
            <person name="LaButti K."/>
            <person name="Morin E."/>
            <person name="Salamov A."/>
            <person name="Lipzen A."/>
            <person name="Mereny Z."/>
            <person name="Hegedus B."/>
            <person name="Baldrian P."/>
            <person name="Stursova M."/>
            <person name="Weitz H."/>
            <person name="Taylor A."/>
            <person name="Grigoriev I.V."/>
            <person name="Nagy L.G."/>
            <person name="Martin F."/>
            <person name="Kauserud H."/>
        </authorList>
    </citation>
    <scope>NUCLEOTIDE SEQUENCE</scope>
    <source>
        <strain evidence="1">CBHHK188m</strain>
    </source>
</reference>
<dbReference type="AlphaFoldDB" id="A0AAD7KBA3"/>
<gene>
    <name evidence="1" type="ORF">DFH07DRAFT_909123</name>
</gene>
<dbReference type="EMBL" id="JARJLG010000003">
    <property type="protein sequence ID" value="KAJ7782324.1"/>
    <property type="molecule type" value="Genomic_DNA"/>
</dbReference>
<sequence>MDTIPPEIWTEVFSFACTDDGSTGRALSTVSRVVHITSRPVKYQSLCVVGPKQLLKLSAVLSALPPSARKVKYLFVADGSKDYADPDDSAEAHRQLFEYDPSKDVAEQALFHWILDLVSSSLVALHIHCTKIHRRSLLPEIELPVLSDLTLHGPCTSHSPAPTGPPNRVLFPSLRSMHIYHFAYCPSKFLEQILETAPSLEHLHVPQRSFSPYEIQVALGILQPIASSDETRLPSALERLVIEVDPVPETLDSWAKNIRGEQHVRKLQKISQRDGRLRMVDGRNSWIPIGRAKREWLENFHCPVE</sequence>
<proteinExistence type="predicted"/>
<evidence type="ECO:0000313" key="1">
    <source>
        <dbReference type="EMBL" id="KAJ7782324.1"/>
    </source>
</evidence>
<dbReference type="Proteomes" id="UP001215280">
    <property type="component" value="Unassembled WGS sequence"/>
</dbReference>
<organism evidence="1 2">
    <name type="scientific">Mycena maculata</name>
    <dbReference type="NCBI Taxonomy" id="230809"/>
    <lineage>
        <taxon>Eukaryota</taxon>
        <taxon>Fungi</taxon>
        <taxon>Dikarya</taxon>
        <taxon>Basidiomycota</taxon>
        <taxon>Agaricomycotina</taxon>
        <taxon>Agaricomycetes</taxon>
        <taxon>Agaricomycetidae</taxon>
        <taxon>Agaricales</taxon>
        <taxon>Marasmiineae</taxon>
        <taxon>Mycenaceae</taxon>
        <taxon>Mycena</taxon>
    </lineage>
</organism>
<accession>A0AAD7KBA3</accession>
<name>A0AAD7KBA3_9AGAR</name>
<protein>
    <submittedName>
        <fullName evidence="1">Uncharacterized protein</fullName>
    </submittedName>
</protein>
<evidence type="ECO:0000313" key="2">
    <source>
        <dbReference type="Proteomes" id="UP001215280"/>
    </source>
</evidence>